<keyword evidence="3" id="KW-1185">Reference proteome</keyword>
<keyword evidence="1" id="KW-0472">Membrane</keyword>
<comment type="caution">
    <text evidence="2">The sequence shown here is derived from an EMBL/GenBank/DDBJ whole genome shotgun (WGS) entry which is preliminary data.</text>
</comment>
<evidence type="ECO:0008006" key="4">
    <source>
        <dbReference type="Google" id="ProtNLM"/>
    </source>
</evidence>
<organism evidence="2 3">
    <name type="scientific">Anisodus tanguticus</name>
    <dbReference type="NCBI Taxonomy" id="243964"/>
    <lineage>
        <taxon>Eukaryota</taxon>
        <taxon>Viridiplantae</taxon>
        <taxon>Streptophyta</taxon>
        <taxon>Embryophyta</taxon>
        <taxon>Tracheophyta</taxon>
        <taxon>Spermatophyta</taxon>
        <taxon>Magnoliopsida</taxon>
        <taxon>eudicotyledons</taxon>
        <taxon>Gunneridae</taxon>
        <taxon>Pentapetalae</taxon>
        <taxon>asterids</taxon>
        <taxon>lamiids</taxon>
        <taxon>Solanales</taxon>
        <taxon>Solanaceae</taxon>
        <taxon>Solanoideae</taxon>
        <taxon>Hyoscyameae</taxon>
        <taxon>Anisodus</taxon>
    </lineage>
</organism>
<dbReference type="Proteomes" id="UP001291623">
    <property type="component" value="Unassembled WGS sequence"/>
</dbReference>
<evidence type="ECO:0000256" key="1">
    <source>
        <dbReference type="SAM" id="Phobius"/>
    </source>
</evidence>
<proteinExistence type="predicted"/>
<feature type="transmembrane region" description="Helical" evidence="1">
    <location>
        <begin position="41"/>
        <end position="58"/>
    </location>
</feature>
<evidence type="ECO:0000313" key="2">
    <source>
        <dbReference type="EMBL" id="KAK4358399.1"/>
    </source>
</evidence>
<accession>A0AAE1RW83</accession>
<dbReference type="AlphaFoldDB" id="A0AAE1RW83"/>
<name>A0AAE1RW83_9SOLA</name>
<keyword evidence="1" id="KW-1133">Transmembrane helix</keyword>
<sequence>MEAAKAMPGKMERREKLMFLLKKKHMNVVMLMEIRASSTKGTLSVLFLFLLFIFILFVL</sequence>
<keyword evidence="1" id="KW-0812">Transmembrane</keyword>
<protein>
    <recommendedName>
        <fullName evidence="4">Transmembrane protein</fullName>
    </recommendedName>
</protein>
<evidence type="ECO:0000313" key="3">
    <source>
        <dbReference type="Proteomes" id="UP001291623"/>
    </source>
</evidence>
<dbReference type="EMBL" id="JAVYJV010000012">
    <property type="protein sequence ID" value="KAK4358399.1"/>
    <property type="molecule type" value="Genomic_DNA"/>
</dbReference>
<gene>
    <name evidence="2" type="ORF">RND71_024009</name>
</gene>
<reference evidence="2" key="1">
    <citation type="submission" date="2023-12" db="EMBL/GenBank/DDBJ databases">
        <title>Genome assembly of Anisodus tanguticus.</title>
        <authorList>
            <person name="Wang Y.-J."/>
        </authorList>
    </citation>
    <scope>NUCLEOTIDE SEQUENCE</scope>
    <source>
        <strain evidence="2">KB-2021</strain>
        <tissue evidence="2">Leaf</tissue>
    </source>
</reference>